<feature type="compositionally biased region" description="Low complexity" evidence="1">
    <location>
        <begin position="55"/>
        <end position="73"/>
    </location>
</feature>
<dbReference type="EMBL" id="BAABME010003474">
    <property type="protein sequence ID" value="GAA0158929.1"/>
    <property type="molecule type" value="Genomic_DNA"/>
</dbReference>
<dbReference type="GO" id="GO:0005634">
    <property type="term" value="C:nucleus"/>
    <property type="evidence" value="ECO:0007669"/>
    <property type="project" value="TreeGrafter"/>
</dbReference>
<evidence type="ECO:0000313" key="3">
    <source>
        <dbReference type="Proteomes" id="UP001454036"/>
    </source>
</evidence>
<dbReference type="GO" id="GO:0005737">
    <property type="term" value="C:cytoplasm"/>
    <property type="evidence" value="ECO:0007669"/>
    <property type="project" value="TreeGrafter"/>
</dbReference>
<name>A0AAV3Q4B6_LITER</name>
<dbReference type="Proteomes" id="UP001454036">
    <property type="component" value="Unassembled WGS sequence"/>
</dbReference>
<dbReference type="PANTHER" id="PTHR33912:SF2">
    <property type="entry name" value="PUTATIVE-RELATED"/>
    <property type="match status" value="1"/>
</dbReference>
<reference evidence="2 3" key="1">
    <citation type="submission" date="2024-01" db="EMBL/GenBank/DDBJ databases">
        <title>The complete chloroplast genome sequence of Lithospermum erythrorhizon: insights into the phylogenetic relationship among Boraginaceae species and the maternal lineages of purple gromwells.</title>
        <authorList>
            <person name="Okada T."/>
            <person name="Watanabe K."/>
        </authorList>
    </citation>
    <scope>NUCLEOTIDE SEQUENCE [LARGE SCALE GENOMIC DNA]</scope>
</reference>
<protein>
    <submittedName>
        <fullName evidence="2">Uncharacterized protein</fullName>
    </submittedName>
</protein>
<dbReference type="PANTHER" id="PTHR33912">
    <property type="entry name" value="OS01G0939400 PROTEIN"/>
    <property type="match status" value="1"/>
</dbReference>
<feature type="region of interest" description="Disordered" evidence="1">
    <location>
        <begin position="55"/>
        <end position="76"/>
    </location>
</feature>
<proteinExistence type="predicted"/>
<dbReference type="AlphaFoldDB" id="A0AAV3Q4B6"/>
<gene>
    <name evidence="2" type="ORF">LIER_15834</name>
</gene>
<evidence type="ECO:0000313" key="2">
    <source>
        <dbReference type="EMBL" id="GAA0158929.1"/>
    </source>
</evidence>
<evidence type="ECO:0000256" key="1">
    <source>
        <dbReference type="SAM" id="MobiDB-lite"/>
    </source>
</evidence>
<sequence>MKVVENKNQSRREPSRLQRIAPASLKINREELGWNVAIPLLSPLVASPDQIDFSSNNNNNNCCNNSNSKGNNNQRKEEVVVEKPHVTGKRWQHPAAPFCYEPAPLMAFVCSGGVER</sequence>
<comment type="caution">
    <text evidence="2">The sequence shown here is derived from an EMBL/GenBank/DDBJ whole genome shotgun (WGS) entry which is preliminary data.</text>
</comment>
<organism evidence="2 3">
    <name type="scientific">Lithospermum erythrorhizon</name>
    <name type="common">Purple gromwell</name>
    <name type="synonym">Lithospermum officinale var. erythrorhizon</name>
    <dbReference type="NCBI Taxonomy" id="34254"/>
    <lineage>
        <taxon>Eukaryota</taxon>
        <taxon>Viridiplantae</taxon>
        <taxon>Streptophyta</taxon>
        <taxon>Embryophyta</taxon>
        <taxon>Tracheophyta</taxon>
        <taxon>Spermatophyta</taxon>
        <taxon>Magnoliopsida</taxon>
        <taxon>eudicotyledons</taxon>
        <taxon>Gunneridae</taxon>
        <taxon>Pentapetalae</taxon>
        <taxon>asterids</taxon>
        <taxon>lamiids</taxon>
        <taxon>Boraginales</taxon>
        <taxon>Boraginaceae</taxon>
        <taxon>Boraginoideae</taxon>
        <taxon>Lithospermeae</taxon>
        <taxon>Lithospermum</taxon>
    </lineage>
</organism>
<accession>A0AAV3Q4B6</accession>
<keyword evidence="3" id="KW-1185">Reference proteome</keyword>
<dbReference type="InterPro" id="IPR040381">
    <property type="entry name" value="At4g14450-like"/>
</dbReference>